<dbReference type="GO" id="GO:0005634">
    <property type="term" value="C:nucleus"/>
    <property type="evidence" value="ECO:0007669"/>
    <property type="project" value="UniProtKB-SubCell"/>
</dbReference>
<dbReference type="PANTHER" id="PTHR31314">
    <property type="entry name" value="MYB FAMILY TRANSCRIPTION FACTOR PHL7-LIKE"/>
    <property type="match status" value="1"/>
</dbReference>
<dbReference type="Pfam" id="PF00249">
    <property type="entry name" value="Myb_DNA-binding"/>
    <property type="match status" value="1"/>
</dbReference>
<dbReference type="EMBL" id="JBEAFC010000004">
    <property type="protein sequence ID" value="KAL1560917.1"/>
    <property type="molecule type" value="Genomic_DNA"/>
</dbReference>
<dbReference type="Gene3D" id="1.10.10.60">
    <property type="entry name" value="Homeodomain-like"/>
    <property type="match status" value="1"/>
</dbReference>
<comment type="caution">
    <text evidence="6">The sequence shown here is derived from an EMBL/GenBank/DDBJ whole genome shotgun (WGS) entry which is preliminary data.</text>
</comment>
<dbReference type="InterPro" id="IPR009057">
    <property type="entry name" value="Homeodomain-like_sf"/>
</dbReference>
<dbReference type="InterPro" id="IPR001005">
    <property type="entry name" value="SANT/Myb"/>
</dbReference>
<gene>
    <name evidence="6" type="ORF">AAHA92_11073</name>
</gene>
<comment type="subcellular location">
    <subcellularLocation>
        <location evidence="1">Nucleus</location>
    </subcellularLocation>
</comment>
<evidence type="ECO:0000256" key="4">
    <source>
        <dbReference type="ARBA" id="ARBA00023242"/>
    </source>
</evidence>
<dbReference type="SUPFAM" id="SSF46689">
    <property type="entry name" value="Homeodomain-like"/>
    <property type="match status" value="1"/>
</dbReference>
<evidence type="ECO:0000256" key="3">
    <source>
        <dbReference type="ARBA" id="ARBA00023163"/>
    </source>
</evidence>
<evidence type="ECO:0000259" key="5">
    <source>
        <dbReference type="Pfam" id="PF00249"/>
    </source>
</evidence>
<keyword evidence="3" id="KW-0804">Transcription</keyword>
<protein>
    <submittedName>
        <fullName evidence="6">Transcription factor KAN4</fullName>
    </submittedName>
</protein>
<evidence type="ECO:0000313" key="6">
    <source>
        <dbReference type="EMBL" id="KAL1560917.1"/>
    </source>
</evidence>
<evidence type="ECO:0000313" key="7">
    <source>
        <dbReference type="Proteomes" id="UP001567538"/>
    </source>
</evidence>
<keyword evidence="4" id="KW-0539">Nucleus</keyword>
<proteinExistence type="predicted"/>
<dbReference type="InterPro" id="IPR046955">
    <property type="entry name" value="PHR1-like"/>
</dbReference>
<organism evidence="6 7">
    <name type="scientific">Salvia divinorum</name>
    <name type="common">Maria pastora</name>
    <name type="synonym">Diviner's sage</name>
    <dbReference type="NCBI Taxonomy" id="28513"/>
    <lineage>
        <taxon>Eukaryota</taxon>
        <taxon>Viridiplantae</taxon>
        <taxon>Streptophyta</taxon>
        <taxon>Embryophyta</taxon>
        <taxon>Tracheophyta</taxon>
        <taxon>Spermatophyta</taxon>
        <taxon>Magnoliopsida</taxon>
        <taxon>eudicotyledons</taxon>
        <taxon>Gunneridae</taxon>
        <taxon>Pentapetalae</taxon>
        <taxon>asterids</taxon>
        <taxon>lamiids</taxon>
        <taxon>Lamiales</taxon>
        <taxon>Lamiaceae</taxon>
        <taxon>Nepetoideae</taxon>
        <taxon>Mentheae</taxon>
        <taxon>Salviinae</taxon>
        <taxon>Salvia</taxon>
        <taxon>Salvia subgen. Calosphace</taxon>
    </lineage>
</organism>
<dbReference type="NCBIfam" id="TIGR01557">
    <property type="entry name" value="myb_SHAQKYF"/>
    <property type="match status" value="1"/>
</dbReference>
<dbReference type="AlphaFoldDB" id="A0ABD1HWS6"/>
<name>A0ABD1HWS6_SALDI</name>
<dbReference type="InterPro" id="IPR006447">
    <property type="entry name" value="Myb_dom_plants"/>
</dbReference>
<dbReference type="PANTHER" id="PTHR31314:SF113">
    <property type="entry name" value="MYB FAMILY TRANSCRIPTION FACTOR MPH1"/>
    <property type="match status" value="1"/>
</dbReference>
<accession>A0ABD1HWS6</accession>
<reference evidence="6 7" key="1">
    <citation type="submission" date="2024-06" db="EMBL/GenBank/DDBJ databases">
        <title>A chromosome level genome sequence of Diviner's sage (Salvia divinorum).</title>
        <authorList>
            <person name="Ford S.A."/>
            <person name="Ro D.-K."/>
            <person name="Ness R.W."/>
            <person name="Phillips M.A."/>
        </authorList>
    </citation>
    <scope>NUCLEOTIDE SEQUENCE [LARGE SCALE GENOMIC DNA]</scope>
    <source>
        <strain evidence="6">SAF-2024a</strain>
        <tissue evidence="6">Leaf</tissue>
    </source>
</reference>
<keyword evidence="7" id="KW-1185">Reference proteome</keyword>
<dbReference type="FunFam" id="1.10.10.60:FF:000007">
    <property type="entry name" value="Two-component response regulator"/>
    <property type="match status" value="1"/>
</dbReference>
<dbReference type="Proteomes" id="UP001567538">
    <property type="component" value="Unassembled WGS sequence"/>
</dbReference>
<feature type="domain" description="Myb-like" evidence="5">
    <location>
        <begin position="20"/>
        <end position="71"/>
    </location>
</feature>
<keyword evidence="2" id="KW-0805">Transcription regulation</keyword>
<sequence>MDTYDRTRVIRPYRKSSLPRLRWTPNLHDHFVEVVHSLGGKYKATPKKIMQIMGVRGLKISHVKSHLQMYRSMRETTTTNKFTPVKNYQEKSPHVRQVCEAMREAPSHGKLIRVPLTCQVRRRVTQNSTDVIYKGASTLDNPWAKMEIPKTHEINFLSLGINQTSECSNLSPINLELTIS</sequence>
<evidence type="ECO:0000256" key="1">
    <source>
        <dbReference type="ARBA" id="ARBA00004123"/>
    </source>
</evidence>
<evidence type="ECO:0000256" key="2">
    <source>
        <dbReference type="ARBA" id="ARBA00023015"/>
    </source>
</evidence>